<dbReference type="EMBL" id="JBHTKA010000004">
    <property type="protein sequence ID" value="MFD1000349.1"/>
    <property type="molecule type" value="Genomic_DNA"/>
</dbReference>
<gene>
    <name evidence="1" type="ORF">ACFQ21_13585</name>
</gene>
<accession>A0ABW3K2L1</accession>
<evidence type="ECO:0000313" key="1">
    <source>
        <dbReference type="EMBL" id="MFD1000349.1"/>
    </source>
</evidence>
<dbReference type="Proteomes" id="UP001597112">
    <property type="component" value="Unassembled WGS sequence"/>
</dbReference>
<keyword evidence="2" id="KW-1185">Reference proteome</keyword>
<organism evidence="1 2">
    <name type="scientific">Ohtaekwangia kribbensis</name>
    <dbReference type="NCBI Taxonomy" id="688913"/>
    <lineage>
        <taxon>Bacteria</taxon>
        <taxon>Pseudomonadati</taxon>
        <taxon>Bacteroidota</taxon>
        <taxon>Cytophagia</taxon>
        <taxon>Cytophagales</taxon>
        <taxon>Fulvivirgaceae</taxon>
        <taxon>Ohtaekwangia</taxon>
    </lineage>
</organism>
<comment type="caution">
    <text evidence="1">The sequence shown here is derived from an EMBL/GenBank/DDBJ whole genome shotgun (WGS) entry which is preliminary data.</text>
</comment>
<sequence>MSFINKILFIALFSCQMFQGVAQTILNPQFKGKESSSYREYVYAELVKHKDLISTLCERVTGSIQIILDKKSDIKSVFISGEMSDSLRQTLKEITFSSKGLWTPMEINGKKVDSYPIVLLMSLHLGEGCSSSREMTLKAIKSDFSKMLIGENSSDDSIIHGFVLPPLTFVWDYIPPDIGLEKK</sequence>
<reference evidence="2" key="1">
    <citation type="journal article" date="2019" name="Int. J. Syst. Evol. Microbiol.">
        <title>The Global Catalogue of Microorganisms (GCM) 10K type strain sequencing project: providing services to taxonomists for standard genome sequencing and annotation.</title>
        <authorList>
            <consortium name="The Broad Institute Genomics Platform"/>
            <consortium name="The Broad Institute Genome Sequencing Center for Infectious Disease"/>
            <person name="Wu L."/>
            <person name="Ma J."/>
        </authorList>
    </citation>
    <scope>NUCLEOTIDE SEQUENCE [LARGE SCALE GENOMIC DNA]</scope>
    <source>
        <strain evidence="2">CCUG 58938</strain>
    </source>
</reference>
<evidence type="ECO:0000313" key="2">
    <source>
        <dbReference type="Proteomes" id="UP001597112"/>
    </source>
</evidence>
<name>A0ABW3K2L1_9BACT</name>
<protein>
    <submittedName>
        <fullName evidence="1">Uncharacterized protein</fullName>
    </submittedName>
</protein>
<dbReference type="RefSeq" id="WP_377579756.1">
    <property type="nucleotide sequence ID" value="NZ_JBHTKA010000004.1"/>
</dbReference>
<proteinExistence type="predicted"/>